<dbReference type="AlphaFoldDB" id="A0A1H0WX00"/>
<dbReference type="PROSITE" id="PS51384">
    <property type="entry name" value="FAD_FR"/>
    <property type="match status" value="1"/>
</dbReference>
<dbReference type="InterPro" id="IPR017927">
    <property type="entry name" value="FAD-bd_FR_type"/>
</dbReference>
<dbReference type="Proteomes" id="UP000199497">
    <property type="component" value="Unassembled WGS sequence"/>
</dbReference>
<dbReference type="InterPro" id="IPR039374">
    <property type="entry name" value="SIP_fam"/>
</dbReference>
<dbReference type="Gene3D" id="2.40.30.10">
    <property type="entry name" value="Translation factors"/>
    <property type="match status" value="1"/>
</dbReference>
<dbReference type="CDD" id="cd06193">
    <property type="entry name" value="siderophore_interacting"/>
    <property type="match status" value="1"/>
</dbReference>
<name>A0A1H0WX00_9ACTN</name>
<dbReference type="Pfam" id="PF04954">
    <property type="entry name" value="SIP"/>
    <property type="match status" value="1"/>
</dbReference>
<keyword evidence="3" id="KW-1185">Reference proteome</keyword>
<sequence>MTVTATHSTPDRAPVRARYRQLEVRAVERLTPRMVRVVLGGDELADFVSSGTDQRVKLCLPRPGMPVPLGGSRGEVFAGPPERQPRQRTYTVRWFAPERRELAVDLVRHEHDAPGSRWITEVAVGDHVVTVGPSPAYRPDPAADPLVLVGDETALPAITAILEEVPSTTPVLVLAEVADEAERAYAPHFDGVRWNWLCRDGLAPGESDLLPEALRTVELGADPHVWIGAEADVVRRARELCETELELGRSRLHALAYWRRDSGWRVSG</sequence>
<accession>A0A1H0WX00</accession>
<dbReference type="InterPro" id="IPR013113">
    <property type="entry name" value="SIP_FAD-bd"/>
</dbReference>
<dbReference type="InterPro" id="IPR007037">
    <property type="entry name" value="SIP_rossman_dom"/>
</dbReference>
<evidence type="ECO:0000313" key="2">
    <source>
        <dbReference type="EMBL" id="SDP95129.1"/>
    </source>
</evidence>
<organism evidence="2 3">
    <name type="scientific">Actinopolyspora xinjiangensis</name>
    <dbReference type="NCBI Taxonomy" id="405564"/>
    <lineage>
        <taxon>Bacteria</taxon>
        <taxon>Bacillati</taxon>
        <taxon>Actinomycetota</taxon>
        <taxon>Actinomycetes</taxon>
        <taxon>Actinopolysporales</taxon>
        <taxon>Actinopolysporaceae</taxon>
        <taxon>Actinopolyspora</taxon>
    </lineage>
</organism>
<dbReference type="EMBL" id="FNJR01000017">
    <property type="protein sequence ID" value="SDP95129.1"/>
    <property type="molecule type" value="Genomic_DNA"/>
</dbReference>
<feature type="domain" description="FAD-binding FR-type" evidence="1">
    <location>
        <begin position="17"/>
        <end position="140"/>
    </location>
</feature>
<gene>
    <name evidence="2" type="ORF">SAMN04487905_11710</name>
</gene>
<dbReference type="Gene3D" id="3.40.50.80">
    <property type="entry name" value="Nucleotide-binding domain of ferredoxin-NADP reductase (FNR) module"/>
    <property type="match status" value="1"/>
</dbReference>
<dbReference type="InterPro" id="IPR017938">
    <property type="entry name" value="Riboflavin_synthase-like_b-brl"/>
</dbReference>
<evidence type="ECO:0000313" key="3">
    <source>
        <dbReference type="Proteomes" id="UP000199497"/>
    </source>
</evidence>
<dbReference type="PANTHER" id="PTHR30157">
    <property type="entry name" value="FERRIC REDUCTASE, NADPH-DEPENDENT"/>
    <property type="match status" value="1"/>
</dbReference>
<reference evidence="3" key="1">
    <citation type="submission" date="2016-10" db="EMBL/GenBank/DDBJ databases">
        <authorList>
            <person name="Varghese N."/>
            <person name="Submissions S."/>
        </authorList>
    </citation>
    <scope>NUCLEOTIDE SEQUENCE [LARGE SCALE GENOMIC DNA]</scope>
    <source>
        <strain evidence="3">DSM 46732</strain>
    </source>
</reference>
<dbReference type="STRING" id="405564.SAMN04487905_11710"/>
<proteinExistence type="predicted"/>
<dbReference type="SUPFAM" id="SSF63380">
    <property type="entry name" value="Riboflavin synthase domain-like"/>
    <property type="match status" value="1"/>
</dbReference>
<dbReference type="InterPro" id="IPR039261">
    <property type="entry name" value="FNR_nucleotide-bd"/>
</dbReference>
<dbReference type="PANTHER" id="PTHR30157:SF0">
    <property type="entry name" value="NADPH-DEPENDENT FERRIC-CHELATE REDUCTASE"/>
    <property type="match status" value="1"/>
</dbReference>
<protein>
    <submittedName>
        <fullName evidence="2">NADPH-dependent ferric siderophore reductase, contains FAD-binding and SIP domains</fullName>
    </submittedName>
</protein>
<dbReference type="OrthoDB" id="9814826at2"/>
<dbReference type="Pfam" id="PF08021">
    <property type="entry name" value="FAD_binding_9"/>
    <property type="match status" value="1"/>
</dbReference>
<dbReference type="GO" id="GO:0016491">
    <property type="term" value="F:oxidoreductase activity"/>
    <property type="evidence" value="ECO:0007669"/>
    <property type="project" value="InterPro"/>
</dbReference>
<evidence type="ECO:0000259" key="1">
    <source>
        <dbReference type="PROSITE" id="PS51384"/>
    </source>
</evidence>